<proteinExistence type="predicted"/>
<dbReference type="CDD" id="cd05154">
    <property type="entry name" value="ACAD10_11_N-like"/>
    <property type="match status" value="1"/>
</dbReference>
<dbReference type="Pfam" id="PF01636">
    <property type="entry name" value="APH"/>
    <property type="match status" value="1"/>
</dbReference>
<dbReference type="EMBL" id="UINC01001194">
    <property type="protein sequence ID" value="SUZ73937.1"/>
    <property type="molecule type" value="Genomic_DNA"/>
</dbReference>
<dbReference type="Gene3D" id="3.30.200.20">
    <property type="entry name" value="Phosphorylase Kinase, domain 1"/>
    <property type="match status" value="1"/>
</dbReference>
<dbReference type="GO" id="GO:0005524">
    <property type="term" value="F:ATP binding"/>
    <property type="evidence" value="ECO:0007669"/>
    <property type="project" value="InterPro"/>
</dbReference>
<gene>
    <name evidence="2" type="ORF">METZ01_LOCUS26791</name>
</gene>
<sequence>MDLDELAHCLGPFCAAKYQTSDAEVFDVHHMPGHAGFAYGFSVRTSNGTESWFIRLPPPNVNWRGTADVLRQVEVLTALDGTDVPHCTVKWSGSDLQWFGSPYFVVPRLDGDVMRIGPGEWVEKLSEKQKLELARQVMSALAKIHTIDPLKTPYLGNAVPFVEDVERWDRFYERAADRELLARVPECREQLLKTLPKEAPVGIFHGDFQTSNLFCSVEGKLLAVIDWELTGIGATLNDVGWICTFSDRKAWGGEGAGRPVFLEPEILVDLYVEAYGDPLPDLNWFRALAAYKFAIITGFNLSLHRRGKRVDPSWEQTRLSMEPLIHRAIELLD</sequence>
<reference evidence="2" key="1">
    <citation type="submission" date="2018-05" db="EMBL/GenBank/DDBJ databases">
        <authorList>
            <person name="Lanie J.A."/>
            <person name="Ng W.-L."/>
            <person name="Kazmierczak K.M."/>
            <person name="Andrzejewski T.M."/>
            <person name="Davidsen T.M."/>
            <person name="Wayne K.J."/>
            <person name="Tettelin H."/>
            <person name="Glass J.I."/>
            <person name="Rusch D."/>
            <person name="Podicherti R."/>
            <person name="Tsui H.-C.T."/>
            <person name="Winkler M.E."/>
        </authorList>
    </citation>
    <scope>NUCLEOTIDE SEQUENCE</scope>
</reference>
<dbReference type="InterPro" id="IPR051678">
    <property type="entry name" value="AGP_Transferase"/>
</dbReference>
<dbReference type="PROSITE" id="PS50011">
    <property type="entry name" value="PROTEIN_KINASE_DOM"/>
    <property type="match status" value="1"/>
</dbReference>
<dbReference type="Gene3D" id="3.90.1200.10">
    <property type="match status" value="1"/>
</dbReference>
<dbReference type="GO" id="GO:0004672">
    <property type="term" value="F:protein kinase activity"/>
    <property type="evidence" value="ECO:0007669"/>
    <property type="project" value="InterPro"/>
</dbReference>
<name>A0A381Q7C2_9ZZZZ</name>
<protein>
    <recommendedName>
        <fullName evidence="1">Protein kinase domain-containing protein</fullName>
    </recommendedName>
</protein>
<dbReference type="PANTHER" id="PTHR21310:SF40">
    <property type="entry name" value="AMINOGLYCOSIDE PHOSPHOTRANSFERASE DOMAIN-CONTAINING PROTEIN-RELATED"/>
    <property type="match status" value="1"/>
</dbReference>
<dbReference type="InterPro" id="IPR041726">
    <property type="entry name" value="ACAD10_11_N"/>
</dbReference>
<dbReference type="SUPFAM" id="SSF56112">
    <property type="entry name" value="Protein kinase-like (PK-like)"/>
    <property type="match status" value="1"/>
</dbReference>
<organism evidence="2">
    <name type="scientific">marine metagenome</name>
    <dbReference type="NCBI Taxonomy" id="408172"/>
    <lineage>
        <taxon>unclassified sequences</taxon>
        <taxon>metagenomes</taxon>
        <taxon>ecological metagenomes</taxon>
    </lineage>
</organism>
<dbReference type="InterPro" id="IPR000719">
    <property type="entry name" value="Prot_kinase_dom"/>
</dbReference>
<dbReference type="AlphaFoldDB" id="A0A381Q7C2"/>
<feature type="domain" description="Protein kinase" evidence="1">
    <location>
        <begin position="26"/>
        <end position="333"/>
    </location>
</feature>
<evidence type="ECO:0000259" key="1">
    <source>
        <dbReference type="PROSITE" id="PS50011"/>
    </source>
</evidence>
<dbReference type="InterPro" id="IPR011009">
    <property type="entry name" value="Kinase-like_dom_sf"/>
</dbReference>
<dbReference type="InterPro" id="IPR002575">
    <property type="entry name" value="Aminoglycoside_PTrfase"/>
</dbReference>
<dbReference type="PANTHER" id="PTHR21310">
    <property type="entry name" value="AMINOGLYCOSIDE PHOSPHOTRANSFERASE-RELATED-RELATED"/>
    <property type="match status" value="1"/>
</dbReference>
<accession>A0A381Q7C2</accession>
<evidence type="ECO:0000313" key="2">
    <source>
        <dbReference type="EMBL" id="SUZ73937.1"/>
    </source>
</evidence>